<feature type="compositionally biased region" description="Low complexity" evidence="1">
    <location>
        <begin position="482"/>
        <end position="492"/>
    </location>
</feature>
<feature type="compositionally biased region" description="Low complexity" evidence="1">
    <location>
        <begin position="53"/>
        <end position="64"/>
    </location>
</feature>
<evidence type="ECO:0000256" key="1">
    <source>
        <dbReference type="SAM" id="MobiDB-lite"/>
    </source>
</evidence>
<feature type="region of interest" description="Disordered" evidence="1">
    <location>
        <begin position="1"/>
        <end position="20"/>
    </location>
</feature>
<protein>
    <submittedName>
        <fullName evidence="2">Uncharacterized protein</fullName>
    </submittedName>
</protein>
<keyword evidence="3" id="KW-1185">Reference proteome</keyword>
<feature type="compositionally biased region" description="Acidic residues" evidence="1">
    <location>
        <begin position="295"/>
        <end position="306"/>
    </location>
</feature>
<comment type="caution">
    <text evidence="2">The sequence shown here is derived from an EMBL/GenBank/DDBJ whole genome shotgun (WGS) entry which is preliminary data.</text>
</comment>
<feature type="compositionally biased region" description="Pro residues" evidence="1">
    <location>
        <begin position="429"/>
        <end position="444"/>
    </location>
</feature>
<reference evidence="2" key="1">
    <citation type="submission" date="2014-01" db="EMBL/GenBank/DDBJ databases">
        <title>The genome of the white-rot fungus Pycnoporus cinnabarinus: a basidiomycete model with a versatile arsenal for lignocellulosic biomass breakdown.</title>
        <authorList>
            <person name="Levasseur A."/>
            <person name="Lomascolo A."/>
            <person name="Ruiz-Duenas F.J."/>
            <person name="Uzan E."/>
            <person name="Piumi F."/>
            <person name="Kues U."/>
            <person name="Ram A.F.J."/>
            <person name="Murat C."/>
            <person name="Haon M."/>
            <person name="Benoit I."/>
            <person name="Arfi Y."/>
            <person name="Chevret D."/>
            <person name="Drula E."/>
            <person name="Kwon M.J."/>
            <person name="Gouret P."/>
            <person name="Lesage-Meessen L."/>
            <person name="Lombard V."/>
            <person name="Mariette J."/>
            <person name="Noirot C."/>
            <person name="Park J."/>
            <person name="Patyshakuliyeva A."/>
            <person name="Wieneger R.A.B."/>
            <person name="Wosten H.A.B."/>
            <person name="Martin F."/>
            <person name="Coutinho P.M."/>
            <person name="de Vries R."/>
            <person name="Martinez A.T."/>
            <person name="Klopp C."/>
            <person name="Pontarotti P."/>
            <person name="Henrissat B."/>
            <person name="Record E."/>
        </authorList>
    </citation>
    <scope>NUCLEOTIDE SEQUENCE [LARGE SCALE GENOMIC DNA]</scope>
    <source>
        <strain evidence="2">BRFM137</strain>
    </source>
</reference>
<feature type="compositionally biased region" description="Polar residues" evidence="1">
    <location>
        <begin position="399"/>
        <end position="420"/>
    </location>
</feature>
<gene>
    <name evidence="2" type="ORF">BN946_scf184606.g1</name>
</gene>
<dbReference type="STRING" id="5643.A0A060SXY9"/>
<dbReference type="Proteomes" id="UP000029665">
    <property type="component" value="Unassembled WGS sequence"/>
</dbReference>
<dbReference type="OrthoDB" id="2749525at2759"/>
<organism evidence="2 3">
    <name type="scientific">Pycnoporus cinnabarinus</name>
    <name type="common">Cinnabar-red polypore</name>
    <name type="synonym">Trametes cinnabarina</name>
    <dbReference type="NCBI Taxonomy" id="5643"/>
    <lineage>
        <taxon>Eukaryota</taxon>
        <taxon>Fungi</taxon>
        <taxon>Dikarya</taxon>
        <taxon>Basidiomycota</taxon>
        <taxon>Agaricomycotina</taxon>
        <taxon>Agaricomycetes</taxon>
        <taxon>Polyporales</taxon>
        <taxon>Polyporaceae</taxon>
        <taxon>Trametes</taxon>
    </lineage>
</organism>
<evidence type="ECO:0000313" key="2">
    <source>
        <dbReference type="EMBL" id="CDO77119.1"/>
    </source>
</evidence>
<feature type="region of interest" description="Disordered" evidence="1">
    <location>
        <begin position="367"/>
        <end position="513"/>
    </location>
</feature>
<feature type="region of interest" description="Disordered" evidence="1">
    <location>
        <begin position="290"/>
        <end position="315"/>
    </location>
</feature>
<accession>A0A060SXY9</accession>
<name>A0A060SXY9_PYCCI</name>
<dbReference type="AlphaFoldDB" id="A0A060SXY9"/>
<feature type="region of interest" description="Disordered" evidence="1">
    <location>
        <begin position="31"/>
        <end position="71"/>
    </location>
</feature>
<feature type="compositionally biased region" description="Polar residues" evidence="1">
    <location>
        <begin position="462"/>
        <end position="473"/>
    </location>
</feature>
<proteinExistence type="predicted"/>
<sequence length="579" mass="63420">MDDPCRYRGDSGVTRAAADKDPCRLHKSWPEWNSWDHDLSPPVSGQVSDLGGRRSASSTSLSSGVDGPENHASYPSSRLPIFIDKVANALDLSPRYRGELHAFKELALELSPGLQRAIIYQQGSIYKTLQNAEDLRADITTMKQELKDIGEQLSKRFVVSEDQHDDILALAKAMVIEPGRDDFNFADEQVQRLKDAAQFPRFKDIFKSKANTKTVTQVVRRQASYARNAYRQFLRNSLFDGRKKCGLTACARQASRKFNNGEDVTPEMVLQIAILRRFIRDNRELVASDAVSDPWDSDDETQDGDGDGTGTRKRKRARSAVHFWGAVTDFFKAKNDIWGKGLRTNGWATFINECLEQERELFPDDNLRDIPQRAGATMSNNAPSNGAGCRLPDWASDGMASTSTESAPFASTASGSLSTEEMSRGYSPSPVPSPSPMASPPPASAPTSTSNAHRHARHARPGTSSLRPGSASENRPRPRPVRPQTVRDVTPTSQHGVSDPHIRPPSSTSFHPQLPRISEFLHTVPNGIPAHVGSFGTVPALPPALHPSQAIPGLSSSALSFAPPHDHHVNGLPPMGFTQ</sequence>
<dbReference type="HOGENOM" id="CLU_471026_0_0_1"/>
<evidence type="ECO:0000313" key="3">
    <source>
        <dbReference type="Proteomes" id="UP000029665"/>
    </source>
</evidence>
<dbReference type="EMBL" id="CCBP010000442">
    <property type="protein sequence ID" value="CDO77119.1"/>
    <property type="molecule type" value="Genomic_DNA"/>
</dbReference>
<dbReference type="OMA" id="RADITTM"/>